<evidence type="ECO:0000256" key="2">
    <source>
        <dbReference type="ARBA" id="ARBA00023315"/>
    </source>
</evidence>
<keyword evidence="2" id="KW-0012">Acyltransferase</keyword>
<dbReference type="InterPro" id="IPR050832">
    <property type="entry name" value="Bact_Acetyltransf"/>
</dbReference>
<dbReference type="InterPro" id="IPR016181">
    <property type="entry name" value="Acyl_CoA_acyltransferase"/>
</dbReference>
<gene>
    <name evidence="4" type="ORF">A6302_03601</name>
</gene>
<evidence type="ECO:0000256" key="1">
    <source>
        <dbReference type="ARBA" id="ARBA00022679"/>
    </source>
</evidence>
<dbReference type="PANTHER" id="PTHR43877">
    <property type="entry name" value="AMINOALKYLPHOSPHONATE N-ACETYLTRANSFERASE-RELATED-RELATED"/>
    <property type="match status" value="1"/>
</dbReference>
<dbReference type="CDD" id="cd04301">
    <property type="entry name" value="NAT_SF"/>
    <property type="match status" value="1"/>
</dbReference>
<organism evidence="4 5">
    <name type="scientific">Methylobrevis pamukkalensis</name>
    <dbReference type="NCBI Taxonomy" id="1439726"/>
    <lineage>
        <taxon>Bacteria</taxon>
        <taxon>Pseudomonadati</taxon>
        <taxon>Pseudomonadota</taxon>
        <taxon>Alphaproteobacteria</taxon>
        <taxon>Hyphomicrobiales</taxon>
        <taxon>Pleomorphomonadaceae</taxon>
        <taxon>Methylobrevis</taxon>
    </lineage>
</organism>
<sequence>MAAVDLVRRLECAALNARPAAFLVIDGSWLTRVTPGHPAKRLNSLTCLDPADDRNMHARMMHAFTLIASRGQQPCLRRTPLTPVSLGERIELAGAAGFDAATVEILDLQQATFDEDPAVETNPADFARAVAALSGRPDLDWAGVEALGARVLVPSLDLALRRDGEIVAAGSVVVEDDLAGIFDLAVAPHCRRQGYGRRLMSAMLARARTLGARRAYLQVMADNDAALGLYRSMGFQPVYGYDYLVPPMSLADESRLGSHTGGQA</sequence>
<proteinExistence type="predicted"/>
<feature type="domain" description="N-acetyltransferase" evidence="3">
    <location>
        <begin position="103"/>
        <end position="253"/>
    </location>
</feature>
<dbReference type="PANTHER" id="PTHR43877:SF2">
    <property type="entry name" value="AMINOALKYLPHOSPHONATE N-ACETYLTRANSFERASE-RELATED"/>
    <property type="match status" value="1"/>
</dbReference>
<dbReference type="GO" id="GO:0016747">
    <property type="term" value="F:acyltransferase activity, transferring groups other than amino-acyl groups"/>
    <property type="evidence" value="ECO:0007669"/>
    <property type="project" value="InterPro"/>
</dbReference>
<reference evidence="4 5" key="1">
    <citation type="submission" date="2016-07" db="EMBL/GenBank/DDBJ databases">
        <title>Draft Genome Sequence of Methylobrevis pamukkalensis PK2.</title>
        <authorList>
            <person name="Vasilenko O.V."/>
            <person name="Doronina N.V."/>
            <person name="Shmareva M.N."/>
            <person name="Tarlachkov S.V."/>
            <person name="Mustakhimov I."/>
            <person name="Trotsenko Y.A."/>
        </authorList>
    </citation>
    <scope>NUCLEOTIDE SEQUENCE [LARGE SCALE GENOMIC DNA]</scope>
    <source>
        <strain evidence="4 5">PK2</strain>
    </source>
</reference>
<keyword evidence="5" id="KW-1185">Reference proteome</keyword>
<evidence type="ECO:0000313" key="4">
    <source>
        <dbReference type="EMBL" id="ODN69096.1"/>
    </source>
</evidence>
<dbReference type="Pfam" id="PF00583">
    <property type="entry name" value="Acetyltransf_1"/>
    <property type="match status" value="1"/>
</dbReference>
<dbReference type="RefSeq" id="WP_069307903.1">
    <property type="nucleotide sequence ID" value="NZ_MCRJ01000110.1"/>
</dbReference>
<dbReference type="OrthoDB" id="9775595at2"/>
<dbReference type="InterPro" id="IPR000182">
    <property type="entry name" value="GNAT_dom"/>
</dbReference>
<name>A0A1E3GZV5_9HYPH</name>
<dbReference type="Proteomes" id="UP000094622">
    <property type="component" value="Unassembled WGS sequence"/>
</dbReference>
<dbReference type="AlphaFoldDB" id="A0A1E3GZV5"/>
<evidence type="ECO:0000313" key="5">
    <source>
        <dbReference type="Proteomes" id="UP000094622"/>
    </source>
</evidence>
<keyword evidence="1 4" id="KW-0808">Transferase</keyword>
<dbReference type="PROSITE" id="PS51186">
    <property type="entry name" value="GNAT"/>
    <property type="match status" value="1"/>
</dbReference>
<evidence type="ECO:0000259" key="3">
    <source>
        <dbReference type="PROSITE" id="PS51186"/>
    </source>
</evidence>
<protein>
    <submittedName>
        <fullName evidence="4">Ribosomal-protein-alanine N-acetyltransferase</fullName>
    </submittedName>
</protein>
<dbReference type="EMBL" id="MCRJ01000110">
    <property type="protein sequence ID" value="ODN69096.1"/>
    <property type="molecule type" value="Genomic_DNA"/>
</dbReference>
<dbReference type="SUPFAM" id="SSF55729">
    <property type="entry name" value="Acyl-CoA N-acyltransferases (Nat)"/>
    <property type="match status" value="1"/>
</dbReference>
<comment type="caution">
    <text evidence="4">The sequence shown here is derived from an EMBL/GenBank/DDBJ whole genome shotgun (WGS) entry which is preliminary data.</text>
</comment>
<accession>A0A1E3GZV5</accession>
<dbReference type="Gene3D" id="3.40.630.30">
    <property type="match status" value="1"/>
</dbReference>